<evidence type="ECO:0000256" key="7">
    <source>
        <dbReference type="ARBA" id="ARBA00023080"/>
    </source>
</evidence>
<gene>
    <name evidence="12" type="ORF">DFE_3190</name>
</gene>
<dbReference type="HAMAP" id="MF_01405">
    <property type="entry name" value="Non_canon_purine_NTPase"/>
    <property type="match status" value="1"/>
</dbReference>
<dbReference type="KEGG" id="dfl:DFE_3190"/>
<comment type="cofactor">
    <cofactor evidence="10">
        <name>Mg(2+)</name>
        <dbReference type="ChEBI" id="CHEBI:18420"/>
    </cofactor>
    <text evidence="10">Binds 1 Mg(2+) ion per subunit.</text>
</comment>
<comment type="function">
    <text evidence="10">Pyrophosphatase that catalyzes the hydrolysis of nucleoside triphosphates to their monophosphate derivatives, with a high preference for the non-canonical purine nucleotides XTP (xanthosine triphosphate), dITP (deoxyinosine triphosphate) and ITP. Seems to function as a house-cleaning enzyme that removes non-canonical purine nucleotides from the nucleotide pool, thus preventing their incorporation into DNA/RNA and avoiding chromosomal lesions.</text>
</comment>
<feature type="binding site" evidence="10">
    <location>
        <position position="176"/>
    </location>
    <ligand>
        <name>substrate</name>
    </ligand>
</feature>
<evidence type="ECO:0000256" key="10">
    <source>
        <dbReference type="HAMAP-Rule" id="MF_01405"/>
    </source>
</evidence>
<dbReference type="SUPFAM" id="SSF52972">
    <property type="entry name" value="ITPase-like"/>
    <property type="match status" value="1"/>
</dbReference>
<keyword evidence="4 10" id="KW-0547">Nucleotide-binding</keyword>
<dbReference type="GO" id="GO:0036222">
    <property type="term" value="F:XTP diphosphatase activity"/>
    <property type="evidence" value="ECO:0007669"/>
    <property type="project" value="UniProtKB-UniRule"/>
</dbReference>
<dbReference type="Gene3D" id="3.90.950.10">
    <property type="match status" value="1"/>
</dbReference>
<evidence type="ECO:0000256" key="1">
    <source>
        <dbReference type="ARBA" id="ARBA00008023"/>
    </source>
</evidence>
<accession>A0A2Z6B3B9</accession>
<sequence>MGAVVLATRNKGKIAELSAMLEGFHLEVRGLDDYPEIGEIEETGTTFEANALIKAKAVAEATGLIAVADDSGLEVDALDGAPGVYSARYSGVGATDLKNSEKLLAALHDVDDDERTARFRCVMLAYAPSGEQLVTSGAWEGHIAREFKGDQGFGYDPVFVDSESGRHSAELSREEKNQRSHRGKALRKLLADWPEFWARAGVE</sequence>
<evidence type="ECO:0000256" key="6">
    <source>
        <dbReference type="ARBA" id="ARBA00022842"/>
    </source>
</evidence>
<feature type="binding site" evidence="10">
    <location>
        <position position="71"/>
    </location>
    <ligand>
        <name>substrate</name>
    </ligand>
</feature>
<reference evidence="12 13" key="1">
    <citation type="journal article" date="2018" name="Sci. Adv.">
        <title>Multi-heme cytochromes provide a pathway for survival in energy-limited environments.</title>
        <authorList>
            <person name="Deng X."/>
            <person name="Dohmae N."/>
            <person name="Nealson K.H."/>
            <person name="Hashimoto K."/>
            <person name="Okamoto A."/>
        </authorList>
    </citation>
    <scope>NUCLEOTIDE SEQUENCE [LARGE SCALE GENOMIC DNA]</scope>
    <source>
        <strain evidence="12 13">IS5</strain>
    </source>
</reference>
<feature type="binding site" evidence="10">
    <location>
        <begin position="8"/>
        <end position="13"/>
    </location>
    <ligand>
        <name>substrate</name>
    </ligand>
</feature>
<feature type="binding site" evidence="10">
    <location>
        <position position="41"/>
    </location>
    <ligand>
        <name>Mg(2+)</name>
        <dbReference type="ChEBI" id="CHEBI:18420"/>
    </ligand>
</feature>
<dbReference type="GO" id="GO:0046872">
    <property type="term" value="F:metal ion binding"/>
    <property type="evidence" value="ECO:0007669"/>
    <property type="project" value="UniProtKB-KW"/>
</dbReference>
<evidence type="ECO:0000313" key="13">
    <source>
        <dbReference type="Proteomes" id="UP000269883"/>
    </source>
</evidence>
<dbReference type="Pfam" id="PF01725">
    <property type="entry name" value="Ham1p_like"/>
    <property type="match status" value="1"/>
</dbReference>
<evidence type="ECO:0000256" key="4">
    <source>
        <dbReference type="ARBA" id="ARBA00022741"/>
    </source>
</evidence>
<dbReference type="RefSeq" id="WP_126380913.1">
    <property type="nucleotide sequence ID" value="NZ_AP017378.1"/>
</dbReference>
<evidence type="ECO:0000256" key="9">
    <source>
        <dbReference type="ARBA" id="ARBA00052017"/>
    </source>
</evidence>
<dbReference type="InterPro" id="IPR002637">
    <property type="entry name" value="RdgB/HAM1"/>
</dbReference>
<evidence type="ECO:0000256" key="5">
    <source>
        <dbReference type="ARBA" id="ARBA00022801"/>
    </source>
</evidence>
<dbReference type="GO" id="GO:0017111">
    <property type="term" value="F:ribonucleoside triphosphate phosphatase activity"/>
    <property type="evidence" value="ECO:0007669"/>
    <property type="project" value="InterPro"/>
</dbReference>
<comment type="catalytic activity">
    <reaction evidence="10">
        <text>ITP + H2O = IMP + diphosphate + H(+)</text>
        <dbReference type="Rhea" id="RHEA:29399"/>
        <dbReference type="ChEBI" id="CHEBI:15377"/>
        <dbReference type="ChEBI" id="CHEBI:15378"/>
        <dbReference type="ChEBI" id="CHEBI:33019"/>
        <dbReference type="ChEBI" id="CHEBI:58053"/>
        <dbReference type="ChEBI" id="CHEBI:61402"/>
        <dbReference type="EC" id="3.6.1.66"/>
    </reaction>
</comment>
<keyword evidence="13" id="KW-1185">Reference proteome</keyword>
<keyword evidence="6 10" id="KW-0460">Magnesium</keyword>
<dbReference type="InterPro" id="IPR029001">
    <property type="entry name" value="ITPase-like_fam"/>
</dbReference>
<evidence type="ECO:0000256" key="2">
    <source>
        <dbReference type="ARBA" id="ARBA00011738"/>
    </source>
</evidence>
<dbReference type="AlphaFoldDB" id="A0A2Z6B3B9"/>
<dbReference type="OrthoDB" id="9807456at2"/>
<evidence type="ECO:0000256" key="3">
    <source>
        <dbReference type="ARBA" id="ARBA00022723"/>
    </source>
</evidence>
<comment type="similarity">
    <text evidence="1 10 11">Belongs to the HAM1 NTPase family.</text>
</comment>
<dbReference type="InterPro" id="IPR020922">
    <property type="entry name" value="dITP/XTP_pyrophosphatase"/>
</dbReference>
<dbReference type="FunFam" id="3.90.950.10:FF:000001">
    <property type="entry name" value="dITP/XTP pyrophosphatase"/>
    <property type="match status" value="1"/>
</dbReference>
<comment type="subunit">
    <text evidence="2 10">Homodimer.</text>
</comment>
<evidence type="ECO:0000256" key="8">
    <source>
        <dbReference type="ARBA" id="ARBA00051875"/>
    </source>
</evidence>
<dbReference type="NCBIfam" id="NF011397">
    <property type="entry name" value="PRK14822.1"/>
    <property type="match status" value="1"/>
</dbReference>
<dbReference type="PANTHER" id="PTHR11067">
    <property type="entry name" value="INOSINE TRIPHOSPHATE PYROPHOSPHATASE/HAM1 PROTEIN"/>
    <property type="match status" value="1"/>
</dbReference>
<dbReference type="GO" id="GO:0009117">
    <property type="term" value="P:nucleotide metabolic process"/>
    <property type="evidence" value="ECO:0007669"/>
    <property type="project" value="UniProtKB-KW"/>
</dbReference>
<proteinExistence type="inferred from homology"/>
<dbReference type="GO" id="GO:0000166">
    <property type="term" value="F:nucleotide binding"/>
    <property type="evidence" value="ECO:0007669"/>
    <property type="project" value="UniProtKB-KW"/>
</dbReference>
<dbReference type="GO" id="GO:0036220">
    <property type="term" value="F:ITP diphosphatase activity"/>
    <property type="evidence" value="ECO:0007669"/>
    <property type="project" value="UniProtKB-UniRule"/>
</dbReference>
<dbReference type="NCBIfam" id="TIGR00042">
    <property type="entry name" value="RdgB/HAM1 family non-canonical purine NTP pyrophosphatase"/>
    <property type="match status" value="1"/>
</dbReference>
<evidence type="ECO:0000256" key="11">
    <source>
        <dbReference type="RuleBase" id="RU003781"/>
    </source>
</evidence>
<keyword evidence="7 10" id="KW-0546">Nucleotide metabolism</keyword>
<dbReference type="PANTHER" id="PTHR11067:SF9">
    <property type="entry name" value="INOSINE TRIPHOSPHATE PYROPHOSPHATASE"/>
    <property type="match status" value="1"/>
</dbReference>
<name>A0A2Z6B3B9_9BACT</name>
<dbReference type="Proteomes" id="UP000269883">
    <property type="component" value="Chromosome"/>
</dbReference>
<evidence type="ECO:0000313" key="12">
    <source>
        <dbReference type="EMBL" id="BBD09916.1"/>
    </source>
</evidence>
<dbReference type="GO" id="GO:0005829">
    <property type="term" value="C:cytosol"/>
    <property type="evidence" value="ECO:0007669"/>
    <property type="project" value="TreeGrafter"/>
</dbReference>
<comment type="catalytic activity">
    <reaction evidence="9 10">
        <text>XTP + H2O = XMP + diphosphate + H(+)</text>
        <dbReference type="Rhea" id="RHEA:28610"/>
        <dbReference type="ChEBI" id="CHEBI:15377"/>
        <dbReference type="ChEBI" id="CHEBI:15378"/>
        <dbReference type="ChEBI" id="CHEBI:33019"/>
        <dbReference type="ChEBI" id="CHEBI:57464"/>
        <dbReference type="ChEBI" id="CHEBI:61314"/>
        <dbReference type="EC" id="3.6.1.66"/>
    </reaction>
</comment>
<feature type="active site" description="Proton acceptor" evidence="10">
    <location>
        <position position="70"/>
    </location>
</feature>
<dbReference type="EMBL" id="AP017378">
    <property type="protein sequence ID" value="BBD09916.1"/>
    <property type="molecule type" value="Genomic_DNA"/>
</dbReference>
<feature type="binding site" evidence="10">
    <location>
        <position position="70"/>
    </location>
    <ligand>
        <name>Mg(2+)</name>
        <dbReference type="ChEBI" id="CHEBI:18420"/>
    </ligand>
</feature>
<feature type="binding site" evidence="10">
    <location>
        <begin position="153"/>
        <end position="156"/>
    </location>
    <ligand>
        <name>substrate</name>
    </ligand>
</feature>
<dbReference type="EC" id="3.6.1.66" evidence="10"/>
<dbReference type="GO" id="GO:0009146">
    <property type="term" value="P:purine nucleoside triphosphate catabolic process"/>
    <property type="evidence" value="ECO:0007669"/>
    <property type="project" value="UniProtKB-UniRule"/>
</dbReference>
<dbReference type="CDD" id="cd00515">
    <property type="entry name" value="HAM1"/>
    <property type="match status" value="1"/>
</dbReference>
<feature type="binding site" evidence="10">
    <location>
        <begin position="181"/>
        <end position="182"/>
    </location>
    <ligand>
        <name>substrate</name>
    </ligand>
</feature>
<protein>
    <recommendedName>
        <fullName evidence="10">dITP/XTP pyrophosphatase</fullName>
        <ecNumber evidence="10">3.6.1.66</ecNumber>
    </recommendedName>
    <alternativeName>
        <fullName evidence="10">Non-canonical purine NTP pyrophosphatase</fullName>
    </alternativeName>
    <alternativeName>
        <fullName evidence="10">Non-standard purine NTP pyrophosphatase</fullName>
    </alternativeName>
    <alternativeName>
        <fullName evidence="10">Nucleoside-triphosphate diphosphatase</fullName>
    </alternativeName>
    <alternativeName>
        <fullName evidence="10">Nucleoside-triphosphate pyrophosphatase</fullName>
        <shortName evidence="10">NTPase</shortName>
    </alternativeName>
</protein>
<dbReference type="GO" id="GO:0035870">
    <property type="term" value="F:dITP diphosphatase activity"/>
    <property type="evidence" value="ECO:0007669"/>
    <property type="project" value="UniProtKB-UniRule"/>
</dbReference>
<organism evidence="12 13">
    <name type="scientific">Desulfovibrio ferrophilus</name>
    <dbReference type="NCBI Taxonomy" id="241368"/>
    <lineage>
        <taxon>Bacteria</taxon>
        <taxon>Pseudomonadati</taxon>
        <taxon>Thermodesulfobacteriota</taxon>
        <taxon>Desulfovibrionia</taxon>
        <taxon>Desulfovibrionales</taxon>
        <taxon>Desulfovibrionaceae</taxon>
        <taxon>Desulfovibrio</taxon>
    </lineage>
</organism>
<comment type="catalytic activity">
    <reaction evidence="8 10">
        <text>dITP + H2O = dIMP + diphosphate + H(+)</text>
        <dbReference type="Rhea" id="RHEA:28342"/>
        <dbReference type="ChEBI" id="CHEBI:15377"/>
        <dbReference type="ChEBI" id="CHEBI:15378"/>
        <dbReference type="ChEBI" id="CHEBI:33019"/>
        <dbReference type="ChEBI" id="CHEBI:61194"/>
        <dbReference type="ChEBI" id="CHEBI:61382"/>
        <dbReference type="EC" id="3.6.1.66"/>
    </reaction>
</comment>
<keyword evidence="5 10" id="KW-0378">Hydrolase</keyword>
<keyword evidence="3 10" id="KW-0479">Metal-binding</keyword>